<dbReference type="Gene3D" id="3.10.450.350">
    <property type="match status" value="2"/>
</dbReference>
<feature type="domain" description="M23ase beta-sheet core" evidence="9">
    <location>
        <begin position="312"/>
        <end position="408"/>
    </location>
</feature>
<comment type="cofactor">
    <cofactor evidence="1">
        <name>Zn(2+)</name>
        <dbReference type="ChEBI" id="CHEBI:29105"/>
    </cofactor>
</comment>
<dbReference type="InterPro" id="IPR045834">
    <property type="entry name" value="Csd3_N2"/>
</dbReference>
<evidence type="ECO:0000259" key="9">
    <source>
        <dbReference type="Pfam" id="PF01551"/>
    </source>
</evidence>
<protein>
    <submittedName>
        <fullName evidence="12">M23 family metallopeptidase</fullName>
    </submittedName>
</protein>
<dbReference type="SUPFAM" id="SSF51261">
    <property type="entry name" value="Duplicated hybrid motif"/>
    <property type="match status" value="1"/>
</dbReference>
<evidence type="ECO:0000256" key="3">
    <source>
        <dbReference type="ARBA" id="ARBA00022670"/>
    </source>
</evidence>
<proteinExistence type="predicted"/>
<dbReference type="PANTHER" id="PTHR21666:SF288">
    <property type="entry name" value="CELL DIVISION PROTEIN YTFB"/>
    <property type="match status" value="1"/>
</dbReference>
<gene>
    <name evidence="12" type="ORF">H8K27_10185</name>
</gene>
<keyword evidence="5" id="KW-0378">Hydrolase</keyword>
<keyword evidence="3" id="KW-0645">Protease</keyword>
<keyword evidence="8" id="KW-0472">Membrane</keyword>
<feature type="transmembrane region" description="Helical" evidence="8">
    <location>
        <begin position="26"/>
        <end position="48"/>
    </location>
</feature>
<dbReference type="EMBL" id="JACOGC010000003">
    <property type="protein sequence ID" value="MBC3885497.1"/>
    <property type="molecule type" value="Genomic_DNA"/>
</dbReference>
<dbReference type="Gene3D" id="2.70.70.10">
    <property type="entry name" value="Glucose Permease (Domain IIA)"/>
    <property type="match status" value="1"/>
</dbReference>
<name>A0ABR6YNM7_9BURK</name>
<dbReference type="InterPro" id="IPR011055">
    <property type="entry name" value="Dup_hybrid_motif"/>
</dbReference>
<evidence type="ECO:0000256" key="8">
    <source>
        <dbReference type="SAM" id="Phobius"/>
    </source>
</evidence>
<dbReference type="PANTHER" id="PTHR21666">
    <property type="entry name" value="PEPTIDASE-RELATED"/>
    <property type="match status" value="1"/>
</dbReference>
<dbReference type="Pfam" id="PF19425">
    <property type="entry name" value="Csd3_N2"/>
    <property type="match status" value="1"/>
</dbReference>
<reference evidence="12 13" key="1">
    <citation type="submission" date="2020-08" db="EMBL/GenBank/DDBJ databases">
        <title>Novel species isolated from subtropical streams in China.</title>
        <authorList>
            <person name="Lu H."/>
        </authorList>
    </citation>
    <scope>NUCLEOTIDE SEQUENCE [LARGE SCALE GENOMIC DNA]</scope>
    <source>
        <strain evidence="12 13">FT31W</strain>
    </source>
</reference>
<dbReference type="CDD" id="cd12797">
    <property type="entry name" value="M23_peptidase"/>
    <property type="match status" value="1"/>
</dbReference>
<dbReference type="InterPro" id="IPR016047">
    <property type="entry name" value="M23ase_b-sheet_dom"/>
</dbReference>
<evidence type="ECO:0000256" key="6">
    <source>
        <dbReference type="ARBA" id="ARBA00022833"/>
    </source>
</evidence>
<dbReference type="Pfam" id="PF22310">
    <property type="entry name" value="NMB0315_dom_I"/>
    <property type="match status" value="1"/>
</dbReference>
<dbReference type="InterPro" id="IPR050570">
    <property type="entry name" value="Cell_wall_metabolism_enzyme"/>
</dbReference>
<evidence type="ECO:0000259" key="10">
    <source>
        <dbReference type="Pfam" id="PF19425"/>
    </source>
</evidence>
<dbReference type="Pfam" id="PF01551">
    <property type="entry name" value="Peptidase_M23"/>
    <property type="match status" value="1"/>
</dbReference>
<evidence type="ECO:0000256" key="5">
    <source>
        <dbReference type="ARBA" id="ARBA00022801"/>
    </source>
</evidence>
<keyword evidence="8" id="KW-0812">Transmembrane</keyword>
<evidence type="ECO:0000313" key="13">
    <source>
        <dbReference type="Proteomes" id="UP000613113"/>
    </source>
</evidence>
<keyword evidence="13" id="KW-1185">Reference proteome</keyword>
<sequence length="455" mass="49939">MRPTDKLLRVVTGSRWLPGSTRVTRVVSVTALFFAVCAVGAAAVAPLAPDASDLPVKKITQTLPLPALDEQIAALEASEQHFIREETIRRGDTLSALLLRLGVDDEEADKFIKSDSIARNLLQLRTDKAVRARTNEEGELEWLQMTLQDGNDKPARNIEINRDANGHFVATEVNAKLERRVEMASGNIRSSLFAATDEANISDPVASQIVSMFETNIDFRKLQRGDQFNVVYESFWQNGQLVKTGRVLAGEFTNAGKTYQSVWFDEAGGPGGYYTFDGKSLKKAFLKSPLKFTRISSGFSMRMHPILGVWKAHQGVDFAAPTGTPIRASGDGVVEMAGKSNGYGNLIVIKHWGAYSTAYGHMSAFAPGIHKGTHVSQGDVIGYVGSTGWATGPHLHYEFRVSNQPKDPMSIVVPDAPPLAGNDMPRFRAIAADMTHRFNLMRPERFAETMKLASR</sequence>
<keyword evidence="6" id="KW-0862">Zinc</keyword>
<dbReference type="Proteomes" id="UP000613113">
    <property type="component" value="Unassembled WGS sequence"/>
</dbReference>
<feature type="domain" description="DD-carboxypeptidase/endopeptidase Mpg-like N-terminal" evidence="11">
    <location>
        <begin position="84"/>
        <end position="146"/>
    </location>
</feature>
<dbReference type="InterPro" id="IPR054512">
    <property type="entry name" value="NMB0315-like_N"/>
</dbReference>
<comment type="caution">
    <text evidence="12">The sequence shown here is derived from an EMBL/GenBank/DDBJ whole genome shotgun (WGS) entry which is preliminary data.</text>
</comment>
<feature type="domain" description="Csd3-like second N-terminal" evidence="10">
    <location>
        <begin position="182"/>
        <end position="300"/>
    </location>
</feature>
<evidence type="ECO:0000256" key="4">
    <source>
        <dbReference type="ARBA" id="ARBA00022723"/>
    </source>
</evidence>
<evidence type="ECO:0000256" key="2">
    <source>
        <dbReference type="ARBA" id="ARBA00004196"/>
    </source>
</evidence>
<keyword evidence="7" id="KW-0482">Metalloprotease</keyword>
<evidence type="ECO:0000256" key="1">
    <source>
        <dbReference type="ARBA" id="ARBA00001947"/>
    </source>
</evidence>
<comment type="subcellular location">
    <subcellularLocation>
        <location evidence="2">Cell envelope</location>
    </subcellularLocation>
</comment>
<evidence type="ECO:0000256" key="7">
    <source>
        <dbReference type="ARBA" id="ARBA00023049"/>
    </source>
</evidence>
<evidence type="ECO:0000313" key="12">
    <source>
        <dbReference type="EMBL" id="MBC3885497.1"/>
    </source>
</evidence>
<evidence type="ECO:0000259" key="11">
    <source>
        <dbReference type="Pfam" id="PF22310"/>
    </source>
</evidence>
<accession>A0ABR6YNM7</accession>
<keyword evidence="4" id="KW-0479">Metal-binding</keyword>
<keyword evidence="8" id="KW-1133">Transmembrane helix</keyword>
<organism evidence="12 13">
    <name type="scientific">Undibacterium griseum</name>
    <dbReference type="NCBI Taxonomy" id="2762295"/>
    <lineage>
        <taxon>Bacteria</taxon>
        <taxon>Pseudomonadati</taxon>
        <taxon>Pseudomonadota</taxon>
        <taxon>Betaproteobacteria</taxon>
        <taxon>Burkholderiales</taxon>
        <taxon>Oxalobacteraceae</taxon>
        <taxon>Undibacterium</taxon>
    </lineage>
</organism>
<dbReference type="RefSeq" id="WP_186863052.1">
    <property type="nucleotide sequence ID" value="NZ_JACOGC010000003.1"/>
</dbReference>